<name>A0A238FPX1_9BASI</name>
<feature type="compositionally biased region" description="Low complexity" evidence="1">
    <location>
        <begin position="257"/>
        <end position="297"/>
    </location>
</feature>
<feature type="compositionally biased region" description="Polar residues" evidence="1">
    <location>
        <begin position="65"/>
        <end position="99"/>
    </location>
</feature>
<gene>
    <name evidence="2" type="ORF">BQ2448_7173</name>
</gene>
<feature type="region of interest" description="Disordered" evidence="1">
    <location>
        <begin position="754"/>
        <end position="913"/>
    </location>
</feature>
<protein>
    <submittedName>
        <fullName evidence="2">BQ2448_7173 protein</fullName>
    </submittedName>
</protein>
<organism evidence="2 3">
    <name type="scientific">Microbotryum intermedium</name>
    <dbReference type="NCBI Taxonomy" id="269621"/>
    <lineage>
        <taxon>Eukaryota</taxon>
        <taxon>Fungi</taxon>
        <taxon>Dikarya</taxon>
        <taxon>Basidiomycota</taxon>
        <taxon>Pucciniomycotina</taxon>
        <taxon>Microbotryomycetes</taxon>
        <taxon>Microbotryales</taxon>
        <taxon>Microbotryaceae</taxon>
        <taxon>Microbotryum</taxon>
    </lineage>
</organism>
<feature type="region of interest" description="Disordered" evidence="1">
    <location>
        <begin position="204"/>
        <end position="243"/>
    </location>
</feature>
<dbReference type="AlphaFoldDB" id="A0A238FPX1"/>
<evidence type="ECO:0000256" key="1">
    <source>
        <dbReference type="SAM" id="MobiDB-lite"/>
    </source>
</evidence>
<feature type="region of interest" description="Disordered" evidence="1">
    <location>
        <begin position="623"/>
        <end position="652"/>
    </location>
</feature>
<feature type="region of interest" description="Disordered" evidence="1">
    <location>
        <begin position="150"/>
        <end position="181"/>
    </location>
</feature>
<sequence length="1006" mass="108895">MSFPDSYPSSPIVTKTASSTGTRKCHDYALAASGSTSTSSTLPTNDSTWSSSSSPHHPTHWSSPNPVDSSLDDQWQSKMMMNASSATVKSSPTLGTNSPRTDREALLKGGWSRDRQPRFHHPQPAPQSEFMLSSSLCEHSLPRRSITIAFDDSAPSPEVGNTMRNPSHSSPHRARMDSNANWLDNDDFDDDLYSLFGAHYNPHHGGSTSSSDHTLRASKKSRQDANNDRDPPSPVSGFKSLGQKASKFSLRSIASAMSLPTSSSSPSSSGKSGTTSSNNSSNVSTMTASPSITSFHPYPSPPNSPQSQATSCLSPSRRPSKGSSSNSCLSPLPLPFAIPPSLDPIDPPTIGHSWEELQPGGVRGKAARILGEVTVPTGKAARLLGTEHGPKLKTGGGGSAVGKSMKAASKMTRNQGLKLHRYTSDDDDDDDLFNPRHHHGSGALLKTHRSSIELLTPEHSPPRSSSIRALHRASSENELGRVMAQARRRQKQNESPETGNETEDEDQAEDVFTRVHSPLGQWKNLPRPPSRSLVHLSTINESHSNTCHLNRRGSIDSLVDSTYHQSWPPLARSNGRVSVVPSLASIALPSIRSSSASTLTLGGTGKGEGSMWSWEGEEGMGFGEPMSSGSSWWEEGDSTSSPGTPRTPTTRFRYSTCGSSIYSTTSSFGVGVEKGSAITNGKGERTSSVHSDGSASRAKERAKSLLGPPRSMPPVGKLPPLPIPNIPLPPIPDGGTSMLTTEEWNMVGVRATTGSSISSAGRRSQRGHALEALEGRREVQRPQSGQGSRLSVLRKSMRRRMSTLPGDGEEDEEEEVAEDMEELLGFKRESRPFLDLEEEGRSEEEDREDGGRSLDYGADSDSDTISEFPNRGSGSRKSSVEATTTQPRASEFIKGQVLFNPDASKSTSNKLEDHSDWIEVRSDLLLEALDRTKIELRKVNPFPTFQEEDEERFNDLSPTTMMSRPSLRRSSASFHSDDQLSMEGFSPALDKLSEFFVESSKAEEEE</sequence>
<reference evidence="3" key="1">
    <citation type="submission" date="2016-09" db="EMBL/GenBank/DDBJ databases">
        <authorList>
            <person name="Jeantristanb JTB J.-T."/>
            <person name="Ricardo R."/>
        </authorList>
    </citation>
    <scope>NUCLEOTIDE SEQUENCE [LARGE SCALE GENOMIC DNA]</scope>
</reference>
<evidence type="ECO:0000313" key="3">
    <source>
        <dbReference type="Proteomes" id="UP000198372"/>
    </source>
</evidence>
<dbReference type="Proteomes" id="UP000198372">
    <property type="component" value="Unassembled WGS sequence"/>
</dbReference>
<feature type="compositionally biased region" description="Acidic residues" evidence="1">
    <location>
        <begin position="807"/>
        <end position="822"/>
    </location>
</feature>
<feature type="compositionally biased region" description="Polar residues" evidence="1">
    <location>
        <begin position="865"/>
        <end position="888"/>
    </location>
</feature>
<dbReference type="EMBL" id="FMSP01000017">
    <property type="protein sequence ID" value="SCV73248.1"/>
    <property type="molecule type" value="Genomic_DNA"/>
</dbReference>
<feature type="region of interest" description="Disordered" evidence="1">
    <location>
        <begin position="1"/>
        <end position="129"/>
    </location>
</feature>
<feature type="region of interest" description="Disordered" evidence="1">
    <location>
        <begin position="947"/>
        <end position="979"/>
    </location>
</feature>
<feature type="compositionally biased region" description="Acidic residues" evidence="1">
    <location>
        <begin position="500"/>
        <end position="509"/>
    </location>
</feature>
<accession>A0A238FPX1</accession>
<feature type="compositionally biased region" description="Polar residues" evidence="1">
    <location>
        <begin position="956"/>
        <end position="974"/>
    </location>
</feature>
<feature type="compositionally biased region" description="Low complexity" evidence="1">
    <location>
        <begin position="33"/>
        <end position="64"/>
    </location>
</feature>
<keyword evidence="3" id="KW-1185">Reference proteome</keyword>
<feature type="compositionally biased region" description="Basic and acidic residues" evidence="1">
    <location>
        <begin position="221"/>
        <end position="231"/>
    </location>
</feature>
<proteinExistence type="predicted"/>
<feature type="compositionally biased region" description="Basic and acidic residues" evidence="1">
    <location>
        <begin position="768"/>
        <end position="780"/>
    </location>
</feature>
<feature type="region of interest" description="Disordered" evidence="1">
    <location>
        <begin position="455"/>
        <end position="509"/>
    </location>
</feature>
<feature type="compositionally biased region" description="Basic and acidic residues" evidence="1">
    <location>
        <begin position="100"/>
        <end position="117"/>
    </location>
</feature>
<feature type="region of interest" description="Disordered" evidence="1">
    <location>
        <begin position="257"/>
        <end position="353"/>
    </location>
</feature>
<feature type="compositionally biased region" description="Basic and acidic residues" evidence="1">
    <location>
        <begin position="824"/>
        <end position="834"/>
    </location>
</feature>
<dbReference type="OrthoDB" id="2538027at2759"/>
<feature type="compositionally biased region" description="Pro residues" evidence="1">
    <location>
        <begin position="332"/>
        <end position="347"/>
    </location>
</feature>
<evidence type="ECO:0000313" key="2">
    <source>
        <dbReference type="EMBL" id="SCV73248.1"/>
    </source>
</evidence>
<feature type="compositionally biased region" description="Polar residues" evidence="1">
    <location>
        <begin position="7"/>
        <end position="22"/>
    </location>
</feature>
<feature type="region of interest" description="Disordered" evidence="1">
    <location>
        <begin position="677"/>
        <end position="716"/>
    </location>
</feature>
<feature type="compositionally biased region" description="Acidic residues" evidence="1">
    <location>
        <begin position="835"/>
        <end position="848"/>
    </location>
</feature>
<feature type="compositionally biased region" description="Low complexity" evidence="1">
    <location>
        <begin position="305"/>
        <end position="331"/>
    </location>
</feature>